<name>A0ABU8LCY7_9MICO</name>
<organism evidence="3 4">
    <name type="scientific">Microbacterium bandirmense</name>
    <dbReference type="NCBI Taxonomy" id="3122050"/>
    <lineage>
        <taxon>Bacteria</taxon>
        <taxon>Bacillati</taxon>
        <taxon>Actinomycetota</taxon>
        <taxon>Actinomycetes</taxon>
        <taxon>Micrococcales</taxon>
        <taxon>Microbacteriaceae</taxon>
        <taxon>Microbacterium</taxon>
    </lineage>
</organism>
<dbReference type="Proteomes" id="UP001371224">
    <property type="component" value="Unassembled WGS sequence"/>
</dbReference>
<protein>
    <recommendedName>
        <fullName evidence="2">Antitoxin</fullName>
    </recommendedName>
</protein>
<evidence type="ECO:0000256" key="1">
    <source>
        <dbReference type="ARBA" id="ARBA00009981"/>
    </source>
</evidence>
<proteinExistence type="inferred from homology"/>
<evidence type="ECO:0000256" key="2">
    <source>
        <dbReference type="RuleBase" id="RU362080"/>
    </source>
</evidence>
<dbReference type="InterPro" id="IPR006442">
    <property type="entry name" value="Antitoxin_Phd/YefM"/>
</dbReference>
<dbReference type="SUPFAM" id="SSF143120">
    <property type="entry name" value="YefM-like"/>
    <property type="match status" value="1"/>
</dbReference>
<keyword evidence="4" id="KW-1185">Reference proteome</keyword>
<dbReference type="Pfam" id="PF02604">
    <property type="entry name" value="PhdYeFM_antitox"/>
    <property type="match status" value="1"/>
</dbReference>
<accession>A0ABU8LCY7</accession>
<comment type="similarity">
    <text evidence="1 2">Belongs to the phD/YefM antitoxin family.</text>
</comment>
<dbReference type="EMBL" id="JBBDGM010000007">
    <property type="protein sequence ID" value="MEJ1088639.1"/>
    <property type="molecule type" value="Genomic_DNA"/>
</dbReference>
<dbReference type="NCBIfam" id="TIGR01552">
    <property type="entry name" value="phd_fam"/>
    <property type="match status" value="1"/>
</dbReference>
<gene>
    <name evidence="3" type="ORF">WDU99_09950</name>
</gene>
<dbReference type="Gene3D" id="3.40.1620.10">
    <property type="entry name" value="YefM-like domain"/>
    <property type="match status" value="1"/>
</dbReference>
<reference evidence="3 4" key="1">
    <citation type="submission" date="2024-02" db="EMBL/GenBank/DDBJ databases">
        <authorList>
            <person name="Saticioglu I.B."/>
        </authorList>
    </citation>
    <scope>NUCLEOTIDE SEQUENCE [LARGE SCALE GENOMIC DNA]</scope>
    <source>
        <strain evidence="3 4">Mu-80</strain>
    </source>
</reference>
<evidence type="ECO:0000313" key="4">
    <source>
        <dbReference type="Proteomes" id="UP001371224"/>
    </source>
</evidence>
<sequence length="85" mass="9169">MAMHSVLEARNNLSRLIAESRAGGEVVITNRGVPVAKIVPIGPIDLPLTGVALAEWFDANPLPPRLAVSSEQIDAQIQEARDSWE</sequence>
<dbReference type="InterPro" id="IPR036165">
    <property type="entry name" value="YefM-like_sf"/>
</dbReference>
<comment type="function">
    <text evidence="2">Antitoxin component of a type II toxin-antitoxin (TA) system.</text>
</comment>
<dbReference type="RefSeq" id="WP_337332296.1">
    <property type="nucleotide sequence ID" value="NZ_JBBDGM010000007.1"/>
</dbReference>
<comment type="caution">
    <text evidence="3">The sequence shown here is derived from an EMBL/GenBank/DDBJ whole genome shotgun (WGS) entry which is preliminary data.</text>
</comment>
<evidence type="ECO:0000313" key="3">
    <source>
        <dbReference type="EMBL" id="MEJ1088639.1"/>
    </source>
</evidence>